<evidence type="ECO:0000256" key="4">
    <source>
        <dbReference type="PROSITE-ProRule" id="PRU01360"/>
    </source>
</evidence>
<reference evidence="7 8" key="1">
    <citation type="submission" date="2020-08" db="EMBL/GenBank/DDBJ databases">
        <title>Functional genomics of gut bacteria from endangered species of beetles.</title>
        <authorList>
            <person name="Carlos-Shanley C."/>
        </authorList>
    </citation>
    <scope>NUCLEOTIDE SEQUENCE [LARGE SCALE GENOMIC DNA]</scope>
    <source>
        <strain evidence="7 8">S00123</strain>
    </source>
</reference>
<evidence type="ECO:0000313" key="7">
    <source>
        <dbReference type="EMBL" id="MBB4799642.1"/>
    </source>
</evidence>
<dbReference type="SUPFAM" id="SSF53955">
    <property type="entry name" value="Lysozyme-like"/>
    <property type="match status" value="1"/>
</dbReference>
<dbReference type="Gene3D" id="3.55.50.30">
    <property type="match status" value="1"/>
</dbReference>
<dbReference type="RefSeq" id="WP_184273259.1">
    <property type="nucleotide sequence ID" value="NZ_JACHKY010000006.1"/>
</dbReference>
<name>A0A7W7ISB9_9CAUL</name>
<dbReference type="Pfam" id="PF07715">
    <property type="entry name" value="Plug"/>
    <property type="match status" value="1"/>
</dbReference>
<feature type="domain" description="Secretin/TonB short N-terminal" evidence="6">
    <location>
        <begin position="51"/>
        <end position="102"/>
    </location>
</feature>
<dbReference type="PROSITE" id="PS51257">
    <property type="entry name" value="PROKAR_LIPOPROTEIN"/>
    <property type="match status" value="1"/>
</dbReference>
<keyword evidence="4" id="KW-1134">Transmembrane beta strand</keyword>
<dbReference type="Proteomes" id="UP000539957">
    <property type="component" value="Unassembled WGS sequence"/>
</dbReference>
<protein>
    <submittedName>
        <fullName evidence="7">Outer membrane receptor protein involved in Fe transport</fullName>
    </submittedName>
</protein>
<keyword evidence="1 4" id="KW-0813">Transport</keyword>
<dbReference type="PROSITE" id="PS52016">
    <property type="entry name" value="TONB_DEPENDENT_REC_3"/>
    <property type="match status" value="1"/>
</dbReference>
<keyword evidence="3 4" id="KW-0998">Cell outer membrane</keyword>
<organism evidence="7 8">
    <name type="scientific">Brevundimonas bullata</name>
    <dbReference type="NCBI Taxonomy" id="13160"/>
    <lineage>
        <taxon>Bacteria</taxon>
        <taxon>Pseudomonadati</taxon>
        <taxon>Pseudomonadota</taxon>
        <taxon>Alphaproteobacteria</taxon>
        <taxon>Caulobacterales</taxon>
        <taxon>Caulobacteraceae</taxon>
        <taxon>Brevundimonas</taxon>
    </lineage>
</organism>
<dbReference type="GO" id="GO:0009279">
    <property type="term" value="C:cell outer membrane"/>
    <property type="evidence" value="ECO:0007669"/>
    <property type="project" value="UniProtKB-SubCell"/>
</dbReference>
<dbReference type="SMART" id="SM00965">
    <property type="entry name" value="STN"/>
    <property type="match status" value="1"/>
</dbReference>
<feature type="signal peptide" evidence="5">
    <location>
        <begin position="1"/>
        <end position="25"/>
    </location>
</feature>
<dbReference type="AlphaFoldDB" id="A0A7W7ISB9"/>
<dbReference type="InterPro" id="IPR023346">
    <property type="entry name" value="Lysozyme-like_dom_sf"/>
</dbReference>
<sequence length="292" mass="29988">MRRASLLSGSILAAGLIAVSATACAQEAREFNIPAGTLRDGLNLFATQSDQQILFSGEAVDGLKTQGLRGRHAPSAALDRLLGGTGLAWSETRPGVIFLRRSDGGAVVDRATVVDDVVVTGTLLKASGELASPVVMLDRDELDRRGRGTVADVLAELPQNYAGSGTAGALLSGADRGGSNGVVATGVNLRGLGTDATLVLINGRRMAGTGFRGEFADVSALPSAAVERVDVLLDGASALYNAGPGRVARLGRIPEIAETRAYVATVVDCYLALTAGRRLTSSRQCASVEGGR</sequence>
<dbReference type="EMBL" id="JACHKY010000006">
    <property type="protein sequence ID" value="MBB4799642.1"/>
    <property type="molecule type" value="Genomic_DNA"/>
</dbReference>
<dbReference type="InterPro" id="IPR012910">
    <property type="entry name" value="Plug_dom"/>
</dbReference>
<dbReference type="PANTHER" id="PTHR47234">
    <property type="match status" value="1"/>
</dbReference>
<feature type="chain" id="PRO_5031556267" evidence="5">
    <location>
        <begin position="26"/>
        <end position="292"/>
    </location>
</feature>
<proteinExistence type="inferred from homology"/>
<comment type="similarity">
    <text evidence="4">Belongs to the TonB-dependent receptor family.</text>
</comment>
<dbReference type="PANTHER" id="PTHR47234:SF3">
    <property type="entry name" value="SECRETIN_TONB SHORT N-TERMINAL DOMAIN-CONTAINING PROTEIN"/>
    <property type="match status" value="1"/>
</dbReference>
<keyword evidence="4" id="KW-0812">Transmembrane</keyword>
<comment type="caution">
    <text evidence="7">The sequence shown here is derived from an EMBL/GenBank/DDBJ whole genome shotgun (WGS) entry which is preliminary data.</text>
</comment>
<evidence type="ECO:0000259" key="6">
    <source>
        <dbReference type="SMART" id="SM00965"/>
    </source>
</evidence>
<dbReference type="InterPro" id="IPR037066">
    <property type="entry name" value="Plug_dom_sf"/>
</dbReference>
<evidence type="ECO:0000313" key="8">
    <source>
        <dbReference type="Proteomes" id="UP000539957"/>
    </source>
</evidence>
<gene>
    <name evidence="7" type="ORF">HNP32_003400</name>
</gene>
<dbReference type="Pfam" id="PF07660">
    <property type="entry name" value="STN"/>
    <property type="match status" value="1"/>
</dbReference>
<dbReference type="SUPFAM" id="SSF56935">
    <property type="entry name" value="Porins"/>
    <property type="match status" value="1"/>
</dbReference>
<comment type="subcellular location">
    <subcellularLocation>
        <location evidence="4">Cell outer membrane</location>
        <topology evidence="4">Multi-pass membrane protein</topology>
    </subcellularLocation>
</comment>
<evidence type="ECO:0000256" key="3">
    <source>
        <dbReference type="ARBA" id="ARBA00023237"/>
    </source>
</evidence>
<keyword evidence="7" id="KW-0675">Receptor</keyword>
<keyword evidence="8" id="KW-1185">Reference proteome</keyword>
<keyword evidence="2 4" id="KW-0472">Membrane</keyword>
<evidence type="ECO:0000256" key="5">
    <source>
        <dbReference type="SAM" id="SignalP"/>
    </source>
</evidence>
<evidence type="ECO:0000256" key="2">
    <source>
        <dbReference type="ARBA" id="ARBA00023136"/>
    </source>
</evidence>
<keyword evidence="5" id="KW-0732">Signal</keyword>
<dbReference type="Gene3D" id="2.170.130.10">
    <property type="entry name" value="TonB-dependent receptor, plug domain"/>
    <property type="match status" value="1"/>
</dbReference>
<dbReference type="InterPro" id="IPR039426">
    <property type="entry name" value="TonB-dep_rcpt-like"/>
</dbReference>
<dbReference type="InterPro" id="IPR011662">
    <property type="entry name" value="Secretin/TonB_short_N"/>
</dbReference>
<evidence type="ECO:0000256" key="1">
    <source>
        <dbReference type="ARBA" id="ARBA00022448"/>
    </source>
</evidence>
<accession>A0A7W7ISB9</accession>